<keyword evidence="2" id="KW-1185">Reference proteome</keyword>
<dbReference type="AlphaFoldDB" id="A0A024FT69"/>
<proteinExistence type="predicted"/>
<name>A0A024FT69_9STRA</name>
<sequence length="111" mass="12673">MSVTFCNLDDELKIIIMLHENGKNQHVEICKSRYNRVDFSHFHRLEKQSGVPELAEAKLRVETKYVGLLSTREPCMCAIKRSSAFSLLINPIYSRDDPRNGFAVNNSALSD</sequence>
<gene>
    <name evidence="1" type="ORF">BN9_075870</name>
</gene>
<reference evidence="1 2" key="1">
    <citation type="submission" date="2012-05" db="EMBL/GenBank/DDBJ databases">
        <title>Recombination and specialization in a pathogen metapopulation.</title>
        <authorList>
            <person name="Gardiner A."/>
            <person name="Kemen E."/>
            <person name="Schultz-Larsen T."/>
            <person name="MacLean D."/>
            <person name="Van Oosterhout C."/>
            <person name="Jones J.D.G."/>
        </authorList>
    </citation>
    <scope>NUCLEOTIDE SEQUENCE [LARGE SCALE GENOMIC DNA]</scope>
    <source>
        <strain evidence="1 2">Ac Nc2</strain>
    </source>
</reference>
<dbReference type="InParanoid" id="A0A024FT69"/>
<comment type="caution">
    <text evidence="1">The sequence shown here is derived from an EMBL/GenBank/DDBJ whole genome shotgun (WGS) entry which is preliminary data.</text>
</comment>
<dbReference type="Proteomes" id="UP000053237">
    <property type="component" value="Unassembled WGS sequence"/>
</dbReference>
<accession>A0A024FT69</accession>
<organism evidence="1 2">
    <name type="scientific">Albugo candida</name>
    <dbReference type="NCBI Taxonomy" id="65357"/>
    <lineage>
        <taxon>Eukaryota</taxon>
        <taxon>Sar</taxon>
        <taxon>Stramenopiles</taxon>
        <taxon>Oomycota</taxon>
        <taxon>Peronosporomycetes</taxon>
        <taxon>Albuginales</taxon>
        <taxon>Albuginaceae</taxon>
        <taxon>Albugo</taxon>
    </lineage>
</organism>
<evidence type="ECO:0000313" key="2">
    <source>
        <dbReference type="Proteomes" id="UP000053237"/>
    </source>
</evidence>
<protein>
    <submittedName>
        <fullName evidence="1">Uncharacterized protein</fullName>
    </submittedName>
</protein>
<evidence type="ECO:0000313" key="1">
    <source>
        <dbReference type="EMBL" id="CCI10191.1"/>
    </source>
</evidence>
<dbReference type="EMBL" id="CAIX01000135">
    <property type="protein sequence ID" value="CCI10191.1"/>
    <property type="molecule type" value="Genomic_DNA"/>
</dbReference>